<evidence type="ECO:0000256" key="5">
    <source>
        <dbReference type="ARBA" id="ARBA00022989"/>
    </source>
</evidence>
<evidence type="ECO:0000256" key="2">
    <source>
        <dbReference type="ARBA" id="ARBA00009298"/>
    </source>
</evidence>
<comment type="subcellular location">
    <subcellularLocation>
        <location evidence="1">Cell membrane</location>
        <topology evidence="1">Multi-pass membrane protein</topology>
    </subcellularLocation>
</comment>
<comment type="similarity">
    <text evidence="2">Belongs to the MgtC/SapB family.</text>
</comment>
<dbReference type="GO" id="GO:0005886">
    <property type="term" value="C:plasma membrane"/>
    <property type="evidence" value="ECO:0007669"/>
    <property type="project" value="UniProtKB-SubCell"/>
</dbReference>
<gene>
    <name evidence="9" type="ORF">SAMN05445060_1753</name>
</gene>
<feature type="transmembrane region" description="Helical" evidence="7">
    <location>
        <begin position="42"/>
        <end position="61"/>
    </location>
</feature>
<dbReference type="InterPro" id="IPR049177">
    <property type="entry name" value="MgtC_SapB_SrpB_YhiD_N"/>
</dbReference>
<dbReference type="EMBL" id="FTNT01000004">
    <property type="protein sequence ID" value="SIR94653.1"/>
    <property type="molecule type" value="Genomic_DNA"/>
</dbReference>
<evidence type="ECO:0000259" key="8">
    <source>
        <dbReference type="Pfam" id="PF02308"/>
    </source>
</evidence>
<protein>
    <submittedName>
        <fullName evidence="9">Putative Mg2+ transporter-C (MgtC) family protein</fullName>
    </submittedName>
</protein>
<reference evidence="9 10" key="1">
    <citation type="submission" date="2017-01" db="EMBL/GenBank/DDBJ databases">
        <authorList>
            <person name="Mah S.A."/>
            <person name="Swanson W.J."/>
            <person name="Moy G.W."/>
            <person name="Vacquier V.D."/>
        </authorList>
    </citation>
    <scope>NUCLEOTIDE SEQUENCE [LARGE SCALE GENOMIC DNA]</scope>
    <source>
        <strain evidence="9 10">CPCC 203464</strain>
    </source>
</reference>
<feature type="transmembrane region" description="Helical" evidence="7">
    <location>
        <begin position="119"/>
        <end position="145"/>
    </location>
</feature>
<name>A0A1N7F2R3_9NOCA</name>
<keyword evidence="4 7" id="KW-0812">Transmembrane</keyword>
<feature type="domain" description="MgtC/SapB/SrpB/YhiD N-terminal" evidence="8">
    <location>
        <begin position="21"/>
        <end position="150"/>
    </location>
</feature>
<dbReference type="InterPro" id="IPR003416">
    <property type="entry name" value="MgtC/SapB/SrpB/YhiD_fam"/>
</dbReference>
<sequence>MVTQLLADAPGGQLSRQLIELLVAFGLSSAIGLERQFRGKSAGLRTQTIVGTASALLFLVSKYGFADILYNDNISLDPSRIAAQIVSGVGFLGAGLIITRRGAIRGLTTAAAVWETAAIGMAAGSGLLVLATVVTALHFVIVFVYTPIGRYIDNRAHHERTYAITYYDGRGVLRDLIASCTANAWTIRSPTILDTDHSATEPAVTVTVTLDGRNVAAAPNTIAAIDGLIRIDLSDEDDEE</sequence>
<dbReference type="Proteomes" id="UP000186218">
    <property type="component" value="Unassembled WGS sequence"/>
</dbReference>
<dbReference type="STRING" id="1344003.SAMN05445060_1753"/>
<evidence type="ECO:0000256" key="7">
    <source>
        <dbReference type="SAM" id="Phobius"/>
    </source>
</evidence>
<evidence type="ECO:0000256" key="4">
    <source>
        <dbReference type="ARBA" id="ARBA00022692"/>
    </source>
</evidence>
<dbReference type="PANTHER" id="PTHR33778:SF1">
    <property type="entry name" value="MAGNESIUM TRANSPORTER YHID-RELATED"/>
    <property type="match status" value="1"/>
</dbReference>
<dbReference type="Pfam" id="PF02308">
    <property type="entry name" value="MgtC"/>
    <property type="match status" value="1"/>
</dbReference>
<keyword evidence="5 7" id="KW-1133">Transmembrane helix</keyword>
<keyword evidence="3" id="KW-1003">Cell membrane</keyword>
<evidence type="ECO:0000256" key="1">
    <source>
        <dbReference type="ARBA" id="ARBA00004651"/>
    </source>
</evidence>
<evidence type="ECO:0000256" key="6">
    <source>
        <dbReference type="ARBA" id="ARBA00023136"/>
    </source>
</evidence>
<keyword evidence="6 7" id="KW-0472">Membrane</keyword>
<dbReference type="PANTHER" id="PTHR33778">
    <property type="entry name" value="PROTEIN MGTC"/>
    <property type="match status" value="1"/>
</dbReference>
<dbReference type="PRINTS" id="PR01837">
    <property type="entry name" value="MGTCSAPBPROT"/>
</dbReference>
<proteinExistence type="inferred from homology"/>
<evidence type="ECO:0000256" key="3">
    <source>
        <dbReference type="ARBA" id="ARBA00022475"/>
    </source>
</evidence>
<dbReference type="AlphaFoldDB" id="A0A1N7F2R3"/>
<keyword evidence="10" id="KW-1185">Reference proteome</keyword>
<organism evidence="9 10">
    <name type="scientific">Williamsia sterculiae</name>
    <dbReference type="NCBI Taxonomy" id="1344003"/>
    <lineage>
        <taxon>Bacteria</taxon>
        <taxon>Bacillati</taxon>
        <taxon>Actinomycetota</taxon>
        <taxon>Actinomycetes</taxon>
        <taxon>Mycobacteriales</taxon>
        <taxon>Nocardiaceae</taxon>
        <taxon>Williamsia</taxon>
    </lineage>
</organism>
<feature type="transmembrane region" description="Helical" evidence="7">
    <location>
        <begin position="81"/>
        <end position="98"/>
    </location>
</feature>
<accession>A0A1N7F2R3</accession>
<evidence type="ECO:0000313" key="10">
    <source>
        <dbReference type="Proteomes" id="UP000186218"/>
    </source>
</evidence>
<evidence type="ECO:0000313" key="9">
    <source>
        <dbReference type="EMBL" id="SIR94653.1"/>
    </source>
</evidence>
<dbReference type="OrthoDB" id="9811198at2"/>